<evidence type="ECO:0000313" key="4">
    <source>
        <dbReference type="Proteomes" id="UP000803884"/>
    </source>
</evidence>
<comment type="caution">
    <text evidence="3">The sequence shown here is derived from an EMBL/GenBank/DDBJ whole genome shotgun (WGS) entry which is preliminary data.</text>
</comment>
<organism evidence="3 4">
    <name type="scientific">Cladosporium halotolerans</name>
    <dbReference type="NCBI Taxonomy" id="1052096"/>
    <lineage>
        <taxon>Eukaryota</taxon>
        <taxon>Fungi</taxon>
        <taxon>Dikarya</taxon>
        <taxon>Ascomycota</taxon>
        <taxon>Pezizomycotina</taxon>
        <taxon>Dothideomycetes</taxon>
        <taxon>Dothideomycetidae</taxon>
        <taxon>Cladosporiales</taxon>
        <taxon>Cladosporiaceae</taxon>
        <taxon>Cladosporium</taxon>
    </lineage>
</organism>
<feature type="compositionally biased region" description="Basic and acidic residues" evidence="1">
    <location>
        <begin position="100"/>
        <end position="116"/>
    </location>
</feature>
<sequence length="336" mass="36911">MTLHLGLHHHRNADQQAEIREARRMLQGRVRTDWHYPSLPAYQKEEQGREPAQTEDEARVAGFKFHTPGENEPSEPLEWRERDYASSDNDSDEDEAEIAAVRESEQKKGKGEHSSETAHNIAANIANRRNARKRKRKELLEREMTWNDGLSHWTAMRDAWCGAKTADEVRALKDGQVEDVKADSASASASAGSTPRTSTSSGSAKANSTSAAATTPDANIHVGGMSVSPPSHMLVPVAPKILPNHPIRRKISPGMYSEIYNKIIIQSRTPSVPINLGTMINALVQGWKDDGEWPPKPAPLEKSITKKKGHGSVRDGVKSFARVLRITGGESVAGKG</sequence>
<dbReference type="AlphaFoldDB" id="A0AB34KWT1"/>
<gene>
    <name evidence="3" type="ORF">WHR41_01730</name>
</gene>
<dbReference type="EMBL" id="JAAQHG020000004">
    <property type="protein sequence ID" value="KAL1589479.1"/>
    <property type="molecule type" value="Genomic_DNA"/>
</dbReference>
<feature type="region of interest" description="Disordered" evidence="1">
    <location>
        <begin position="179"/>
        <end position="217"/>
    </location>
</feature>
<protein>
    <recommendedName>
        <fullName evidence="2">Gag1-like clamp domain-containing protein</fullName>
    </recommendedName>
</protein>
<feature type="domain" description="Gag1-like clamp" evidence="2">
    <location>
        <begin position="117"/>
        <end position="294"/>
    </location>
</feature>
<evidence type="ECO:0000256" key="1">
    <source>
        <dbReference type="SAM" id="MobiDB-lite"/>
    </source>
</evidence>
<dbReference type="PANTHER" id="PTHR28065:SF1">
    <property type="entry name" value="DUF4050 DOMAIN-CONTAINING PROTEIN"/>
    <property type="match status" value="1"/>
</dbReference>
<dbReference type="InterPro" id="IPR053274">
    <property type="entry name" value="Fluconazole_resistance"/>
</dbReference>
<dbReference type="Pfam" id="PF13259">
    <property type="entry name" value="clamp_Gag1-like"/>
    <property type="match status" value="1"/>
</dbReference>
<accession>A0AB34KWT1</accession>
<proteinExistence type="predicted"/>
<evidence type="ECO:0000313" key="3">
    <source>
        <dbReference type="EMBL" id="KAL1589479.1"/>
    </source>
</evidence>
<reference evidence="3 4" key="1">
    <citation type="journal article" date="2020" name="Microbiol. Resour. Announc.">
        <title>Draft Genome Sequence of a Cladosporium Species Isolated from the Mesophotic Ascidian Didemnum maculosum.</title>
        <authorList>
            <person name="Gioti A."/>
            <person name="Siaperas R."/>
            <person name="Nikolaivits E."/>
            <person name="Le Goff G."/>
            <person name="Ouazzani J."/>
            <person name="Kotoulas G."/>
            <person name="Topakas E."/>
        </authorList>
    </citation>
    <scope>NUCLEOTIDE SEQUENCE [LARGE SCALE GENOMIC DNA]</scope>
    <source>
        <strain evidence="3 4">TM138-S3</strain>
    </source>
</reference>
<keyword evidence="4" id="KW-1185">Reference proteome</keyword>
<dbReference type="InterPro" id="IPR025124">
    <property type="entry name" value="Gag1-like_clamp"/>
</dbReference>
<dbReference type="Proteomes" id="UP000803884">
    <property type="component" value="Unassembled WGS sequence"/>
</dbReference>
<dbReference type="RefSeq" id="XP_069232584.1">
    <property type="nucleotide sequence ID" value="XM_069370336.1"/>
</dbReference>
<feature type="compositionally biased region" description="Low complexity" evidence="1">
    <location>
        <begin position="183"/>
        <end position="215"/>
    </location>
</feature>
<dbReference type="PANTHER" id="PTHR28065">
    <property type="entry name" value="FREQUENIN"/>
    <property type="match status" value="1"/>
</dbReference>
<dbReference type="GeneID" id="96003174"/>
<evidence type="ECO:0000259" key="2">
    <source>
        <dbReference type="Pfam" id="PF13259"/>
    </source>
</evidence>
<feature type="region of interest" description="Disordered" evidence="1">
    <location>
        <begin position="37"/>
        <end position="133"/>
    </location>
</feature>
<name>A0AB34KWT1_9PEZI</name>